<feature type="transmembrane region" description="Helical" evidence="1">
    <location>
        <begin position="184"/>
        <end position="204"/>
    </location>
</feature>
<feature type="transmembrane region" description="Helical" evidence="1">
    <location>
        <begin position="32"/>
        <end position="56"/>
    </location>
</feature>
<keyword evidence="1" id="KW-1133">Transmembrane helix</keyword>
<feature type="transmembrane region" description="Helical" evidence="1">
    <location>
        <begin position="152"/>
        <end position="172"/>
    </location>
</feature>
<dbReference type="Proteomes" id="UP000013165">
    <property type="component" value="Unassembled WGS sequence"/>
</dbReference>
<evidence type="ECO:0000313" key="3">
    <source>
        <dbReference type="Proteomes" id="UP000013165"/>
    </source>
</evidence>
<keyword evidence="3" id="KW-1185">Reference proteome</keyword>
<dbReference type="EMBL" id="APLQ01000014">
    <property type="protein sequence ID" value="ENO13039.1"/>
    <property type="molecule type" value="Genomic_DNA"/>
</dbReference>
<keyword evidence="1" id="KW-0472">Membrane</keyword>
<dbReference type="PANTHER" id="PTHR43044">
    <property type="match status" value="1"/>
</dbReference>
<sequence length="350" mass="39550">MIANPRIWLPAGLTLLVVIAGLVFWPEAFLQSWLAAALTWGAIPLGALPILMIHGLTGGRWGDQSRPVWLALAATLPLFVVSLVPLLLAMDTLFTWTQPEHLLPEVVKRKQFYLNTPFFVARLLLYCAIWLALAWMQGLWRPISGTPKTQRIHAPGLILWVLTITFFSFDWFMSLEPKFYSDVFGLMLCTNLAGAALAVGLLIGGAGMESPPRKDLANLWLAILLGWAFLAFSQYIIIWSGNLPDEIGWYIHRSEHVWREISVISFVLFFLVPFFMLLPGKGKERRTWLWTVAMLCLAGHVLQLQWLILPAFGPLQVEQMFLTPLILIVTGATYLGWIRGVRARQEVRYG</sequence>
<reference evidence="2 3" key="1">
    <citation type="journal article" date="2013" name="Genome Announc.">
        <title>Genome Sequence of the Polycyclic Aromatic Hydrocarbon-Degrading Bacterium Strain Marinobacter nanhaiticus D15-8WT.</title>
        <authorList>
            <person name="Cui Z."/>
            <person name="Gao W."/>
            <person name="Li Q."/>
            <person name="Xu G."/>
            <person name="Zheng L."/>
        </authorList>
    </citation>
    <scope>NUCLEOTIDE SEQUENCE [LARGE SCALE GENOMIC DNA]</scope>
    <source>
        <strain evidence="2 3">D15-8W</strain>
    </source>
</reference>
<feature type="transmembrane region" description="Helical" evidence="1">
    <location>
        <begin position="119"/>
        <end position="140"/>
    </location>
</feature>
<dbReference type="STRING" id="626887.J057_16615"/>
<dbReference type="PATRIC" id="fig|626887.3.peg.3321"/>
<dbReference type="AlphaFoldDB" id="N6VYU2"/>
<feature type="transmembrane region" description="Helical" evidence="1">
    <location>
        <begin position="320"/>
        <end position="338"/>
    </location>
</feature>
<feature type="transmembrane region" description="Helical" evidence="1">
    <location>
        <begin position="257"/>
        <end position="276"/>
    </location>
</feature>
<dbReference type="OrthoDB" id="140980at2"/>
<gene>
    <name evidence="2" type="ORF">J057_16615</name>
</gene>
<feature type="transmembrane region" description="Helical" evidence="1">
    <location>
        <begin position="7"/>
        <end position="26"/>
    </location>
</feature>
<keyword evidence="1" id="KW-0812">Transmembrane</keyword>
<feature type="transmembrane region" description="Helical" evidence="1">
    <location>
        <begin position="68"/>
        <end position="90"/>
    </location>
</feature>
<dbReference type="RefSeq" id="WP_004581264.1">
    <property type="nucleotide sequence ID" value="NZ_AP028878.1"/>
</dbReference>
<accession>N6VYU2</accession>
<organism evidence="2 3">
    <name type="scientific">Marinobacter nanhaiticus D15-8W</name>
    <dbReference type="NCBI Taxonomy" id="626887"/>
    <lineage>
        <taxon>Bacteria</taxon>
        <taxon>Pseudomonadati</taxon>
        <taxon>Pseudomonadota</taxon>
        <taxon>Gammaproteobacteria</taxon>
        <taxon>Pseudomonadales</taxon>
        <taxon>Marinobacteraceae</taxon>
        <taxon>Marinobacter</taxon>
    </lineage>
</organism>
<dbReference type="HOGENOM" id="CLU_042661_0_0_6"/>
<dbReference type="eggNOG" id="COG4531">
    <property type="taxonomic scope" value="Bacteria"/>
</dbReference>
<proteinExistence type="predicted"/>
<evidence type="ECO:0000256" key="1">
    <source>
        <dbReference type="SAM" id="Phobius"/>
    </source>
</evidence>
<evidence type="ECO:0000313" key="2">
    <source>
        <dbReference type="EMBL" id="ENO13039.1"/>
    </source>
</evidence>
<protein>
    <recommendedName>
        <fullName evidence="4">Quinol:cytochrome C oxidoreductase</fullName>
    </recommendedName>
</protein>
<name>N6VYU2_9GAMM</name>
<feature type="transmembrane region" description="Helical" evidence="1">
    <location>
        <begin position="216"/>
        <end position="237"/>
    </location>
</feature>
<evidence type="ECO:0008006" key="4">
    <source>
        <dbReference type="Google" id="ProtNLM"/>
    </source>
</evidence>
<feature type="transmembrane region" description="Helical" evidence="1">
    <location>
        <begin position="288"/>
        <end position="308"/>
    </location>
</feature>
<comment type="caution">
    <text evidence="2">The sequence shown here is derived from an EMBL/GenBank/DDBJ whole genome shotgun (WGS) entry which is preliminary data.</text>
</comment>
<dbReference type="PANTHER" id="PTHR43044:SF1">
    <property type="entry name" value="QUINOL:CYTOCHROME C OXIDOREDUCTASE QUINONE-BINDING SUBUNIT 2"/>
    <property type="match status" value="1"/>
</dbReference>